<dbReference type="Proteomes" id="UP001163036">
    <property type="component" value="Chromosome 1"/>
</dbReference>
<evidence type="ECO:0000256" key="1">
    <source>
        <dbReference type="SAM" id="Phobius"/>
    </source>
</evidence>
<dbReference type="RefSeq" id="WP_005458825.1">
    <property type="nucleotide sequence ID" value="NZ_CABMHD010000004.1"/>
</dbReference>
<dbReference type="Proteomes" id="UP000555836">
    <property type="component" value="Unassembled WGS sequence"/>
</dbReference>
<organism evidence="6 18">
    <name type="scientific">Vibrio parahaemolyticus</name>
    <dbReference type="NCBI Taxonomy" id="670"/>
    <lineage>
        <taxon>Bacteria</taxon>
        <taxon>Pseudomonadati</taxon>
        <taxon>Pseudomonadota</taxon>
        <taxon>Gammaproteobacteria</taxon>
        <taxon>Vibrionales</taxon>
        <taxon>Vibrionaceae</taxon>
        <taxon>Vibrio</taxon>
    </lineage>
</organism>
<reference evidence="10 15" key="5">
    <citation type="submission" date="2019-08" db="EMBL/GenBank/DDBJ databases">
        <title>Emerging of two pre-pandemic pathogenic O4:KUT lineages of Vibrio parahaemolyticus in coastal eastern China.</title>
        <authorList>
            <person name="Yu H."/>
        </authorList>
    </citation>
    <scope>NUCLEOTIDE SEQUENCE [LARGE SCALE GENOMIC DNA]</scope>
    <source>
        <strain evidence="10 15">HZ17-383</strain>
    </source>
</reference>
<evidence type="ECO:0000313" key="6">
    <source>
        <dbReference type="EMBL" id="NMU29547.1"/>
    </source>
</evidence>
<dbReference type="EMBL" id="VRMQ01000003">
    <property type="protein sequence ID" value="TXN15178.1"/>
    <property type="molecule type" value="Genomic_DNA"/>
</dbReference>
<dbReference type="EMBL" id="JACVHL010000001">
    <property type="protein sequence ID" value="MCC3803420.1"/>
    <property type="molecule type" value="Genomic_DNA"/>
</dbReference>
<dbReference type="Proteomes" id="UP000518904">
    <property type="component" value="Unassembled WGS sequence"/>
</dbReference>
<dbReference type="Proteomes" id="UP001253193">
    <property type="component" value="Unassembled WGS sequence"/>
</dbReference>
<evidence type="ECO:0000313" key="4">
    <source>
        <dbReference type="EMBL" id="MCC3803420.1"/>
    </source>
</evidence>
<evidence type="ECO:0000313" key="5">
    <source>
        <dbReference type="EMBL" id="MDS1822399.1"/>
    </source>
</evidence>
<evidence type="ECO:0000313" key="14">
    <source>
        <dbReference type="Proteomes" id="UP000191946"/>
    </source>
</evidence>
<reference evidence="3 13" key="1">
    <citation type="submission" date="2015-07" db="EMBL/GenBank/DDBJ databases">
        <title>Foodborne Vibrio parahaemolyticus Isolates.</title>
        <authorList>
            <person name="Ronholm J."/>
            <person name="Petronella N."/>
            <person name="Kenwell R."/>
            <person name="Banerjee S."/>
        </authorList>
    </citation>
    <scope>NUCLEOTIDE SEQUENCE [LARGE SCALE GENOMIC DNA]</scope>
    <source>
        <strain evidence="3 13">HS-06-05</strain>
    </source>
</reference>
<dbReference type="Proteomes" id="UP000321504">
    <property type="component" value="Unassembled WGS sequence"/>
</dbReference>
<sequence>MPRFIQILQIILAVVVGGFVGYDLILHGISIFDEKYVTITCVLWFVLEIALFVIYKLIEED</sequence>
<dbReference type="AlphaFoldDB" id="A0A072J867"/>
<evidence type="ECO:0000313" key="9">
    <source>
        <dbReference type="EMBL" id="QHH09825.1"/>
    </source>
</evidence>
<dbReference type="EMBL" id="LHQV01000033">
    <property type="protein sequence ID" value="OQJ95039.1"/>
    <property type="molecule type" value="Genomic_DNA"/>
</dbReference>
<evidence type="ECO:0000313" key="8">
    <source>
        <dbReference type="EMBL" id="OQJ95039.1"/>
    </source>
</evidence>
<keyword evidence="1" id="KW-0812">Transmembrane</keyword>
<reference evidence="8 14" key="2">
    <citation type="submission" date="2015-08" db="EMBL/GenBank/DDBJ databases">
        <title>Draft Genome Sequences of Vibrio parahaemolyticus Strains.</title>
        <authorList>
            <person name="Gonzalez-Escalona N."/>
            <person name="DePaola A."/>
        </authorList>
    </citation>
    <scope>NUCLEOTIDE SEQUENCE [LARGE SCALE GENOMIC DNA]</scope>
    <source>
        <strain evidence="8 14">CFSAN001621</strain>
    </source>
</reference>
<keyword evidence="14" id="KW-1185">Reference proteome</keyword>
<keyword evidence="1" id="KW-1133">Transmembrane helix</keyword>
<dbReference type="Proteomes" id="UP001156560">
    <property type="component" value="Chromosome 1"/>
</dbReference>
<evidence type="ECO:0000313" key="12">
    <source>
        <dbReference type="EMBL" id="WAT89098.1"/>
    </source>
</evidence>
<reference evidence="11" key="9">
    <citation type="submission" date="2022-05" db="EMBL/GenBank/DDBJ databases">
        <title>Megaplasmid of Vibrio parahaemolyticus.</title>
        <authorList>
            <person name="Strauch E."/>
            <person name="Borowiak M."/>
        </authorList>
    </citation>
    <scope>NUCLEOTIDE SEQUENCE</scope>
    <source>
        <strain evidence="11">16-VB00198</strain>
    </source>
</reference>
<keyword evidence="1" id="KW-0472">Membrane</keyword>
<dbReference type="OMA" id="GISIFDN"/>
<evidence type="ECO:0000313" key="3">
    <source>
        <dbReference type="EMBL" id="KOY19451.1"/>
    </source>
</evidence>
<feature type="transmembrane region" description="Helical" evidence="1">
    <location>
        <begin position="36"/>
        <end position="58"/>
    </location>
</feature>
<dbReference type="EMBL" id="CP114194">
    <property type="protein sequence ID" value="WAT89098.1"/>
    <property type="molecule type" value="Genomic_DNA"/>
</dbReference>
<reference evidence="5" key="11">
    <citation type="submission" date="2023-06" db="EMBL/GenBank/DDBJ databases">
        <title>Genomic Diversity of Vibrio spp. and Metagenomic Analysis of Pathogens in Florida Gulf Coastal Waters Following Hurricane Ian.</title>
        <authorList>
            <person name="Brumfield K.D."/>
        </authorList>
    </citation>
    <scope>NUCLEOTIDE SEQUENCE</scope>
    <source>
        <strain evidence="5">WBS2B-138</strain>
    </source>
</reference>
<evidence type="ECO:0000313" key="18">
    <source>
        <dbReference type="Proteomes" id="UP000555836"/>
    </source>
</evidence>
<accession>A0A072J867</accession>
<evidence type="ECO:0000313" key="10">
    <source>
        <dbReference type="EMBL" id="TXN15178.1"/>
    </source>
</evidence>
<proteinExistence type="predicted"/>
<dbReference type="EMBL" id="CP034298">
    <property type="protein sequence ID" value="QHH09825.1"/>
    <property type="molecule type" value="Genomic_DNA"/>
</dbReference>
<dbReference type="EMBL" id="JABCLB010002168">
    <property type="protein sequence ID" value="NMU84849.1"/>
    <property type="molecule type" value="Genomic_DNA"/>
</dbReference>
<evidence type="ECO:0000313" key="7">
    <source>
        <dbReference type="EMBL" id="NMU84849.1"/>
    </source>
</evidence>
<dbReference type="Proteomes" id="UP000191946">
    <property type="component" value="Unassembled WGS sequence"/>
</dbReference>
<dbReference type="OrthoDB" id="5905893at2"/>
<evidence type="ECO:0000313" key="11">
    <source>
        <dbReference type="EMBL" id="UYV25331.1"/>
    </source>
</evidence>
<dbReference type="EMBL" id="LIRS01000149">
    <property type="protein sequence ID" value="KOY19451.1"/>
    <property type="molecule type" value="Genomic_DNA"/>
</dbReference>
<feature type="transmembrane region" description="Helical" evidence="1">
    <location>
        <begin position="7"/>
        <end position="30"/>
    </location>
</feature>
<evidence type="ECO:0000313" key="13">
    <source>
        <dbReference type="Proteomes" id="UP000037697"/>
    </source>
</evidence>
<dbReference type="EMBL" id="CP097355">
    <property type="protein sequence ID" value="UYV25331.1"/>
    <property type="molecule type" value="Genomic_DNA"/>
</dbReference>
<evidence type="ECO:0000313" key="16">
    <source>
        <dbReference type="Proteomes" id="UP000464718"/>
    </source>
</evidence>
<reference evidence="4" key="8">
    <citation type="submission" date="2020-09" db="EMBL/GenBank/DDBJ databases">
        <title>Genome sequence of Vibrio parahaemolyticus isolates.</title>
        <authorList>
            <person name="Hammerl J.A."/>
            <person name="Strauch E."/>
        </authorList>
    </citation>
    <scope>NUCLEOTIDE SEQUENCE</scope>
    <source>
        <strain evidence="4">17-VB00146</strain>
    </source>
</reference>
<dbReference type="EMBL" id="DACQKT010000001">
    <property type="protein sequence ID" value="HAS6675198.1"/>
    <property type="molecule type" value="Genomic_DNA"/>
</dbReference>
<dbReference type="Proteomes" id="UP000464718">
    <property type="component" value="Chromosome i"/>
</dbReference>
<dbReference type="GeneID" id="1189379"/>
<evidence type="ECO:0000313" key="17">
    <source>
        <dbReference type="Proteomes" id="UP000518904"/>
    </source>
</evidence>
<dbReference type="EMBL" id="JABCLD010002250">
    <property type="protein sequence ID" value="NMU29547.1"/>
    <property type="molecule type" value="Genomic_DNA"/>
</dbReference>
<reference evidence="17 18" key="7">
    <citation type="submission" date="2020-04" db="EMBL/GenBank/DDBJ databases">
        <title>Whole-genome sequencing of Vibrio spp. from China reveals different genetic environments of blaCTX-M-14 among diverse lineages.</title>
        <authorList>
            <person name="Zheng Z."/>
            <person name="Ye L."/>
            <person name="Chen S."/>
        </authorList>
    </citation>
    <scope>NUCLEOTIDE SEQUENCE [LARGE SCALE GENOMIC DNA]</scope>
    <source>
        <strain evidence="7 17">Vb0551</strain>
        <strain evidence="6 18">Vb0574</strain>
    </source>
</reference>
<reference evidence="12" key="10">
    <citation type="submission" date="2022-12" db="EMBL/GenBank/DDBJ databases">
        <title>Vibrio parahaemolyticus become highly virulent by producing novel Tc toxins.</title>
        <authorList>
            <person name="Yang F."/>
            <person name="You Y."/>
            <person name="Lai Q."/>
            <person name="Xu L."/>
            <person name="Li F."/>
        </authorList>
    </citation>
    <scope>NUCLEOTIDE SEQUENCE</scope>
    <source>
        <strain evidence="12">Vp-HL-202005</strain>
    </source>
</reference>
<dbReference type="Proteomes" id="UP000726777">
    <property type="component" value="Unassembled WGS sequence"/>
</dbReference>
<dbReference type="Proteomes" id="UP000856022">
    <property type="component" value="Unassembled WGS sequence"/>
</dbReference>
<protein>
    <submittedName>
        <fullName evidence="6">Uncharacterized protein</fullName>
    </submittedName>
</protein>
<evidence type="ECO:0000313" key="2">
    <source>
        <dbReference type="EMBL" id="HAS6675198.1"/>
    </source>
</evidence>
<reference evidence="2" key="3">
    <citation type="journal article" date="2018" name="Genome Biol.">
        <title>SKESA: strategic k-mer extension for scrupulous assemblies.</title>
        <authorList>
            <person name="Souvorov A."/>
            <person name="Agarwala R."/>
            <person name="Lipman D.J."/>
        </authorList>
    </citation>
    <scope>NUCLEOTIDE SEQUENCE</scope>
    <source>
        <strain evidence="2">1930</strain>
    </source>
</reference>
<dbReference type="Proteomes" id="UP000037697">
    <property type="component" value="Unassembled WGS sequence"/>
</dbReference>
<gene>
    <name evidence="3" type="ORF">ACX05_23475</name>
    <name evidence="8" type="ORF">AKG60_26785</name>
    <name evidence="9" type="ORF">EHC69_10935</name>
    <name evidence="10" type="ORF">FVP01_14515</name>
    <name evidence="7" type="ORF">HKB16_18490</name>
    <name evidence="6" type="ORF">HKB21_28470</name>
    <name evidence="2" type="ORF">I7278_00050</name>
    <name evidence="4" type="ORF">IB292_00055</name>
    <name evidence="11" type="ORF">M5598_09735</name>
    <name evidence="12" type="ORF">O1Q84_10650</name>
    <name evidence="5" type="ORF">QX249_17315</name>
</gene>
<reference evidence="9 16" key="4">
    <citation type="submission" date="2018-12" db="EMBL/GenBank/DDBJ databases">
        <title>Genomic insights into the evolutionary origins and pathogenicity of five Vibrio parahaemolyticus strains isolated from the shrimp with acute hepatopancreatic necrosis disease (AHPND).</title>
        <authorList>
            <person name="Yang Q."/>
            <person name="Dong X."/>
            <person name="Xie G."/>
            <person name="Fu S."/>
            <person name="Zou P."/>
            <person name="Sun J."/>
            <person name="Wang Y."/>
            <person name="Huang J."/>
        </authorList>
    </citation>
    <scope>NUCLEOTIDE SEQUENCE [LARGE SCALE GENOMIC DNA]</scope>
    <source>
        <strain evidence="9 16">20160303005-1</strain>
    </source>
</reference>
<name>A0A072J867_VIBPH</name>
<reference evidence="2" key="6">
    <citation type="submission" date="2019-12" db="EMBL/GenBank/DDBJ databases">
        <authorList>
            <consortium name="NCBI Pathogen Detection Project"/>
        </authorList>
    </citation>
    <scope>NUCLEOTIDE SEQUENCE</scope>
    <source>
        <strain evidence="2">1930</strain>
    </source>
</reference>
<evidence type="ECO:0000313" key="15">
    <source>
        <dbReference type="Proteomes" id="UP000321504"/>
    </source>
</evidence>
<dbReference type="EMBL" id="JAUHGG010000005">
    <property type="protein sequence ID" value="MDS1822399.1"/>
    <property type="molecule type" value="Genomic_DNA"/>
</dbReference>